<feature type="region of interest" description="Disordered" evidence="4">
    <location>
        <begin position="156"/>
        <end position="189"/>
    </location>
</feature>
<organism evidence="5 6">
    <name type="scientific">Mortierella isabellina</name>
    <name type="common">Filamentous fungus</name>
    <name type="synonym">Umbelopsis isabellina</name>
    <dbReference type="NCBI Taxonomy" id="91625"/>
    <lineage>
        <taxon>Eukaryota</taxon>
        <taxon>Fungi</taxon>
        <taxon>Fungi incertae sedis</taxon>
        <taxon>Mucoromycota</taxon>
        <taxon>Mucoromycotina</taxon>
        <taxon>Umbelopsidomycetes</taxon>
        <taxon>Umbelopsidales</taxon>
        <taxon>Umbelopsidaceae</taxon>
        <taxon>Umbelopsis</taxon>
    </lineage>
</organism>
<dbReference type="OrthoDB" id="10057496at2759"/>
<dbReference type="PANTHER" id="PTHR24126">
    <property type="entry name" value="ANKYRIN REPEAT, PH AND SEC7 DOMAIN CONTAINING PROTEIN SECG-RELATED"/>
    <property type="match status" value="1"/>
</dbReference>
<evidence type="ECO:0000256" key="2">
    <source>
        <dbReference type="ARBA" id="ARBA00023043"/>
    </source>
</evidence>
<reference evidence="5" key="1">
    <citation type="submission" date="2020-12" db="EMBL/GenBank/DDBJ databases">
        <title>Metabolic potential, ecology and presence of endohyphal bacteria is reflected in genomic diversity of Mucoromycotina.</title>
        <authorList>
            <person name="Muszewska A."/>
            <person name="Okrasinska A."/>
            <person name="Steczkiewicz K."/>
            <person name="Drgas O."/>
            <person name="Orlowska M."/>
            <person name="Perlinska-Lenart U."/>
            <person name="Aleksandrzak-Piekarczyk T."/>
            <person name="Szatraj K."/>
            <person name="Zielenkiewicz U."/>
            <person name="Pilsyk S."/>
            <person name="Malc E."/>
            <person name="Mieczkowski P."/>
            <person name="Kruszewska J.S."/>
            <person name="Biernat P."/>
            <person name="Pawlowska J."/>
        </authorList>
    </citation>
    <scope>NUCLEOTIDE SEQUENCE</scope>
    <source>
        <strain evidence="5">WA0000067209</strain>
    </source>
</reference>
<comment type="caution">
    <text evidence="5">The sequence shown here is derived from an EMBL/GenBank/DDBJ whole genome shotgun (WGS) entry which is preliminary data.</text>
</comment>
<protein>
    <submittedName>
        <fullName evidence="5">Uncharacterized protein</fullName>
    </submittedName>
</protein>
<dbReference type="InterPro" id="IPR036770">
    <property type="entry name" value="Ankyrin_rpt-contain_sf"/>
</dbReference>
<evidence type="ECO:0000256" key="3">
    <source>
        <dbReference type="PROSITE-ProRule" id="PRU00023"/>
    </source>
</evidence>
<proteinExistence type="predicted"/>
<evidence type="ECO:0000256" key="4">
    <source>
        <dbReference type="SAM" id="MobiDB-lite"/>
    </source>
</evidence>
<dbReference type="EMBL" id="JAEPQZ010000007">
    <property type="protein sequence ID" value="KAG2178866.1"/>
    <property type="molecule type" value="Genomic_DNA"/>
</dbReference>
<dbReference type="SUPFAM" id="SSF48403">
    <property type="entry name" value="Ankyrin repeat"/>
    <property type="match status" value="1"/>
</dbReference>
<keyword evidence="2 3" id="KW-0040">ANK repeat</keyword>
<dbReference type="PRINTS" id="PR01415">
    <property type="entry name" value="ANKYRIN"/>
</dbReference>
<dbReference type="SMART" id="SM00248">
    <property type="entry name" value="ANK"/>
    <property type="match status" value="3"/>
</dbReference>
<keyword evidence="6" id="KW-1185">Reference proteome</keyword>
<name>A0A8H7UAY5_MORIS</name>
<keyword evidence="1" id="KW-0677">Repeat</keyword>
<accession>A0A8H7UAY5</accession>
<dbReference type="PANTHER" id="PTHR24126:SF14">
    <property type="entry name" value="ANK_REP_REGION DOMAIN-CONTAINING PROTEIN"/>
    <property type="match status" value="1"/>
</dbReference>
<dbReference type="Proteomes" id="UP000654370">
    <property type="component" value="Unassembled WGS sequence"/>
</dbReference>
<dbReference type="Gene3D" id="1.25.40.20">
    <property type="entry name" value="Ankyrin repeat-containing domain"/>
    <property type="match status" value="1"/>
</dbReference>
<evidence type="ECO:0000313" key="5">
    <source>
        <dbReference type="EMBL" id="KAG2178866.1"/>
    </source>
</evidence>
<gene>
    <name evidence="5" type="ORF">INT43_001712</name>
</gene>
<dbReference type="Pfam" id="PF12796">
    <property type="entry name" value="Ank_2"/>
    <property type="match status" value="1"/>
</dbReference>
<dbReference type="PROSITE" id="PS50088">
    <property type="entry name" value="ANK_REPEAT"/>
    <property type="match status" value="2"/>
</dbReference>
<dbReference type="InterPro" id="IPR002110">
    <property type="entry name" value="Ankyrin_rpt"/>
</dbReference>
<sequence>MPAVTERVKSKITFKVMSQPTADTIDDILYCARYGELEELVNANFPVSYLVATDESGNTALHMACANGHLEVVKYLVEKIASLDDAAKYINYQNEQGNAPLHWAALNGHLEIVKLLVTSHGADMKIKNTAGRSPIYEAQAYNHEKVAEFFLETMVEENGESAGGGEEQDVVEQGPSSGSGTSRVTANEQ</sequence>
<evidence type="ECO:0000256" key="1">
    <source>
        <dbReference type="ARBA" id="ARBA00022737"/>
    </source>
</evidence>
<dbReference type="AlphaFoldDB" id="A0A8H7UAY5"/>
<dbReference type="PROSITE" id="PS50297">
    <property type="entry name" value="ANK_REP_REGION"/>
    <property type="match status" value="2"/>
</dbReference>
<evidence type="ECO:0000313" key="6">
    <source>
        <dbReference type="Proteomes" id="UP000654370"/>
    </source>
</evidence>
<feature type="repeat" description="ANK" evidence="3">
    <location>
        <begin position="96"/>
        <end position="129"/>
    </location>
</feature>
<feature type="compositionally biased region" description="Polar residues" evidence="4">
    <location>
        <begin position="175"/>
        <end position="189"/>
    </location>
</feature>
<feature type="repeat" description="ANK" evidence="3">
    <location>
        <begin position="56"/>
        <end position="88"/>
    </location>
</feature>